<evidence type="ECO:0000256" key="4">
    <source>
        <dbReference type="ARBA" id="ARBA00023136"/>
    </source>
</evidence>
<dbReference type="EMBL" id="JAHFZB010000057">
    <property type="protein sequence ID" value="KAK6466348.1"/>
    <property type="molecule type" value="Genomic_DNA"/>
</dbReference>
<evidence type="ECO:0000256" key="2">
    <source>
        <dbReference type="ARBA" id="ARBA00022692"/>
    </source>
</evidence>
<protein>
    <submittedName>
        <fullName evidence="7">Cation channel sperm-associated protein 1-like</fullName>
    </submittedName>
</protein>
<feature type="transmembrane region" description="Helical" evidence="5">
    <location>
        <begin position="52"/>
        <end position="76"/>
    </location>
</feature>
<keyword evidence="8" id="KW-1185">Reference proteome</keyword>
<proteinExistence type="predicted"/>
<evidence type="ECO:0000313" key="7">
    <source>
        <dbReference type="EMBL" id="KAK6466348.1"/>
    </source>
</evidence>
<evidence type="ECO:0000256" key="1">
    <source>
        <dbReference type="ARBA" id="ARBA00004141"/>
    </source>
</evidence>
<gene>
    <name evidence="7" type="ORF">HHUSO_G36381</name>
</gene>
<accession>A0ABR0Y1W2</accession>
<reference evidence="7 8" key="1">
    <citation type="submission" date="2021-05" db="EMBL/GenBank/DDBJ databases">
        <authorList>
            <person name="Zahm M."/>
            <person name="Klopp C."/>
            <person name="Cabau C."/>
            <person name="Kuhl H."/>
            <person name="Suciu R."/>
            <person name="Ciorpac M."/>
            <person name="Holostenco D."/>
            <person name="Gessner J."/>
            <person name="Wuertz S."/>
            <person name="Hohne C."/>
            <person name="Stock M."/>
            <person name="Gislard M."/>
            <person name="Lluch J."/>
            <person name="Milhes M."/>
            <person name="Lampietro C."/>
            <person name="Lopez Roques C."/>
            <person name="Donnadieu C."/>
            <person name="Du K."/>
            <person name="Schartl M."/>
            <person name="Guiguen Y."/>
        </authorList>
    </citation>
    <scope>NUCLEOTIDE SEQUENCE [LARGE SCALE GENOMIC DNA]</scope>
    <source>
        <strain evidence="7">Hh-F2</strain>
        <tissue evidence="7">Blood</tissue>
    </source>
</reference>
<keyword evidence="4 5" id="KW-0472">Membrane</keyword>
<comment type="caution">
    <text evidence="7">The sequence shown here is derived from an EMBL/GenBank/DDBJ whole genome shotgun (WGS) entry which is preliminary data.</text>
</comment>
<feature type="domain" description="Ion transport" evidence="6">
    <location>
        <begin position="1"/>
        <end position="82"/>
    </location>
</feature>
<organism evidence="7 8">
    <name type="scientific">Huso huso</name>
    <name type="common">Beluga</name>
    <name type="synonym">Acipenser huso</name>
    <dbReference type="NCBI Taxonomy" id="61971"/>
    <lineage>
        <taxon>Eukaryota</taxon>
        <taxon>Metazoa</taxon>
        <taxon>Chordata</taxon>
        <taxon>Craniata</taxon>
        <taxon>Vertebrata</taxon>
        <taxon>Euteleostomi</taxon>
        <taxon>Actinopterygii</taxon>
        <taxon>Chondrostei</taxon>
        <taxon>Acipenseriformes</taxon>
        <taxon>Acipenseridae</taxon>
        <taxon>Huso</taxon>
    </lineage>
</organism>
<dbReference type="PANTHER" id="PTHR47193:SF1">
    <property type="entry name" value="CATION CHANNEL SPERM-ASSOCIATED PROTEIN 1"/>
    <property type="match status" value="1"/>
</dbReference>
<evidence type="ECO:0000259" key="6">
    <source>
        <dbReference type="Pfam" id="PF00520"/>
    </source>
</evidence>
<dbReference type="Gene3D" id="1.10.287.70">
    <property type="match status" value="1"/>
</dbReference>
<dbReference type="Pfam" id="PF00520">
    <property type="entry name" value="Ion_trans"/>
    <property type="match status" value="1"/>
</dbReference>
<sequence length="197" mass="23871">MFAVIFREMFYQSDPDRFGTMFNTIFTLFQLLTLDDWSYIYTTSRERGSWFIIIFLALYIVVEYFTFLNLFIAVLVDNFQLTIKKRVARKKLKVMLQLDRTLQEMHYLRSVLSYSQMETEQDDKTFLKNIIKENYSQRKYPEKEAQLMFRYFQLLLEIEKNHHSFRAQAATLEKIIDSSFEVLRFWKESHNHSAVPT</sequence>
<evidence type="ECO:0000256" key="3">
    <source>
        <dbReference type="ARBA" id="ARBA00022989"/>
    </source>
</evidence>
<name>A0ABR0Y1W2_HUSHU</name>
<comment type="subcellular location">
    <subcellularLocation>
        <location evidence="1">Membrane</location>
        <topology evidence="1">Multi-pass membrane protein</topology>
    </subcellularLocation>
</comment>
<evidence type="ECO:0000256" key="5">
    <source>
        <dbReference type="SAM" id="Phobius"/>
    </source>
</evidence>
<evidence type="ECO:0000313" key="8">
    <source>
        <dbReference type="Proteomes" id="UP001369086"/>
    </source>
</evidence>
<dbReference type="InterPro" id="IPR005821">
    <property type="entry name" value="Ion_trans_dom"/>
</dbReference>
<keyword evidence="2 5" id="KW-0812">Transmembrane</keyword>
<dbReference type="Proteomes" id="UP001369086">
    <property type="component" value="Unassembled WGS sequence"/>
</dbReference>
<dbReference type="PANTHER" id="PTHR47193">
    <property type="entry name" value="CATION CHANNEL SPERM-ASSOCIATED PROTEIN 1"/>
    <property type="match status" value="1"/>
</dbReference>
<dbReference type="InterPro" id="IPR028746">
    <property type="entry name" value="CatSper1"/>
</dbReference>
<keyword evidence="3 5" id="KW-1133">Transmembrane helix</keyword>